<dbReference type="Proteomes" id="UP001287286">
    <property type="component" value="Unassembled WGS sequence"/>
</dbReference>
<proteinExistence type="predicted"/>
<keyword evidence="2" id="KW-1185">Reference proteome</keyword>
<evidence type="ECO:0000313" key="1">
    <source>
        <dbReference type="EMBL" id="KAK4069631.1"/>
    </source>
</evidence>
<dbReference type="EMBL" id="JAWRVI010000277">
    <property type="protein sequence ID" value="KAK4069631.1"/>
    <property type="molecule type" value="Genomic_DNA"/>
</dbReference>
<protein>
    <submittedName>
        <fullName evidence="1">Uncharacterized protein</fullName>
    </submittedName>
</protein>
<organism evidence="1 2">
    <name type="scientific">Purpureocillium lilacinum</name>
    <name type="common">Paecilomyces lilacinus</name>
    <dbReference type="NCBI Taxonomy" id="33203"/>
    <lineage>
        <taxon>Eukaryota</taxon>
        <taxon>Fungi</taxon>
        <taxon>Dikarya</taxon>
        <taxon>Ascomycota</taxon>
        <taxon>Pezizomycotina</taxon>
        <taxon>Sordariomycetes</taxon>
        <taxon>Hypocreomycetidae</taxon>
        <taxon>Hypocreales</taxon>
        <taxon>Ophiocordycipitaceae</taxon>
        <taxon>Purpureocillium</taxon>
    </lineage>
</organism>
<evidence type="ECO:0000313" key="2">
    <source>
        <dbReference type="Proteomes" id="UP001287286"/>
    </source>
</evidence>
<gene>
    <name evidence="1" type="ORF">Purlil1_13685</name>
</gene>
<reference evidence="1 2" key="1">
    <citation type="journal article" date="2024" name="Microbiol. Resour. Announc.">
        <title>Genome annotations for the ascomycete fungi Trichoderma harzianum, Trichoderma aggressivum, and Purpureocillium lilacinum.</title>
        <authorList>
            <person name="Beijen E.P.W."/>
            <person name="Ohm R.A."/>
        </authorList>
    </citation>
    <scope>NUCLEOTIDE SEQUENCE [LARGE SCALE GENOMIC DNA]</scope>
    <source>
        <strain evidence="1 2">CBS 150709</strain>
    </source>
</reference>
<sequence length="166" mass="18938">MAASSLTTYSTLFVSRNPRVWRHTLCMPGCPHSRKAFFYPPPPTPHLDDTLLSFPVDTTFGRHHLLIPCRHHIWTTPSSHPLSTPHMDDTLFSFPVDTISCYSLLTPHLHNTILSSLVDTTFGQHPPLIPCRHHIWTTPSSHPLSTPHLDNTHFSYPCRHHLFLSL</sequence>
<comment type="caution">
    <text evidence="1">The sequence shown here is derived from an EMBL/GenBank/DDBJ whole genome shotgun (WGS) entry which is preliminary data.</text>
</comment>
<accession>A0ABR0BDF4</accession>
<name>A0ABR0BDF4_PURLI</name>